<evidence type="ECO:0000259" key="1">
    <source>
        <dbReference type="SMART" id="SM00481"/>
    </source>
</evidence>
<feature type="domain" description="Polymerase/histidinol phosphatase N-terminal" evidence="1">
    <location>
        <begin position="114"/>
        <end position="197"/>
    </location>
</feature>
<dbReference type="Gene3D" id="1.10.150.110">
    <property type="entry name" value="DNA polymerase beta, N-terminal domain-like"/>
    <property type="match status" value="1"/>
</dbReference>
<dbReference type="SUPFAM" id="SSF89550">
    <property type="entry name" value="PHP domain-like"/>
    <property type="match status" value="1"/>
</dbReference>
<gene>
    <name evidence="2" type="ORF">ACFPJ6_09595</name>
</gene>
<name>A0ABW0GPE9_9MICO</name>
<dbReference type="Pfam" id="PF02811">
    <property type="entry name" value="PHP"/>
    <property type="match status" value="1"/>
</dbReference>
<keyword evidence="3" id="KW-1185">Reference proteome</keyword>
<dbReference type="NCBIfam" id="NF005928">
    <property type="entry name" value="PRK07945.1"/>
    <property type="match status" value="1"/>
</dbReference>
<dbReference type="PANTHER" id="PTHR36928">
    <property type="entry name" value="PHOSPHATASE YCDX-RELATED"/>
    <property type="match status" value="1"/>
</dbReference>
<protein>
    <submittedName>
        <fullName evidence="2">PHP domain-containing protein</fullName>
    </submittedName>
</protein>
<dbReference type="InterPro" id="IPR016195">
    <property type="entry name" value="Pol/histidinol_Pase-like"/>
</dbReference>
<dbReference type="InterPro" id="IPR027421">
    <property type="entry name" value="DNA_pol_lamdba_lyase_dom_sf"/>
</dbReference>
<dbReference type="PANTHER" id="PTHR36928:SF1">
    <property type="entry name" value="PHOSPHATASE YCDX-RELATED"/>
    <property type="match status" value="1"/>
</dbReference>
<dbReference type="Proteomes" id="UP001596122">
    <property type="component" value="Unassembled WGS sequence"/>
</dbReference>
<dbReference type="CDD" id="cd07436">
    <property type="entry name" value="PHP_PolX"/>
    <property type="match status" value="1"/>
</dbReference>
<dbReference type="InterPro" id="IPR003141">
    <property type="entry name" value="Pol/His_phosphatase_N"/>
</dbReference>
<evidence type="ECO:0000313" key="2">
    <source>
        <dbReference type="EMBL" id="MFC5381045.1"/>
    </source>
</evidence>
<accession>A0ABW0GPE9</accession>
<dbReference type="InterPro" id="IPR004013">
    <property type="entry name" value="PHP_dom"/>
</dbReference>
<dbReference type="RefSeq" id="WP_340270948.1">
    <property type="nucleotide sequence ID" value="NZ_JBBEOG010000008.1"/>
</dbReference>
<dbReference type="InterPro" id="IPR050243">
    <property type="entry name" value="PHP_phosphatase"/>
</dbReference>
<dbReference type="SMART" id="SM00481">
    <property type="entry name" value="POLIIIAc"/>
    <property type="match status" value="1"/>
</dbReference>
<dbReference type="Gene3D" id="3.20.20.140">
    <property type="entry name" value="Metal-dependent hydrolases"/>
    <property type="match status" value="1"/>
</dbReference>
<dbReference type="InterPro" id="IPR047967">
    <property type="entry name" value="PolX_PHP"/>
</dbReference>
<evidence type="ECO:0000313" key="3">
    <source>
        <dbReference type="Proteomes" id="UP001596122"/>
    </source>
</evidence>
<sequence>MSAPRHAGEPDDRPLPPTAELERVAFLLERAQAATPRVKAFRGAAARLDALGEAEVRARVADGTLTELPGIGASTAGVVADAAAGRVSEYRARLEAQVAPLVRDGHALRAALQGDLHSHTLASDGGSSIETMARTAAALGHRYLAVTDHSPRLTVANGLSAERLLAQLDEITEVQERLDADGVDLRVLSGIEVDVLDDGALDQDDDLLDRLDVVVASVHSKLRMPRDAMTRRMLRAVADPRVDVLGHCTGRLLAGRAADSPGAGRGRGGRPQSEFDAEAVFAACADHGTAVEVNARPERLDPPTDLLALARDAGCLFSIDSDAHAPGQLDWQQLGCARVEHAGIDADRVLTTWDVDRLLAWTAT</sequence>
<dbReference type="EMBL" id="JBHSLD010000007">
    <property type="protein sequence ID" value="MFC5381045.1"/>
    <property type="molecule type" value="Genomic_DNA"/>
</dbReference>
<reference evidence="3" key="1">
    <citation type="journal article" date="2019" name="Int. J. Syst. Evol. Microbiol.">
        <title>The Global Catalogue of Microorganisms (GCM) 10K type strain sequencing project: providing services to taxonomists for standard genome sequencing and annotation.</title>
        <authorList>
            <consortium name="The Broad Institute Genomics Platform"/>
            <consortium name="The Broad Institute Genome Sequencing Center for Infectious Disease"/>
            <person name="Wu L."/>
            <person name="Ma J."/>
        </authorList>
    </citation>
    <scope>NUCLEOTIDE SEQUENCE [LARGE SCALE GENOMIC DNA]</scope>
    <source>
        <strain evidence="3">CCUG 43114</strain>
    </source>
</reference>
<organism evidence="2 3">
    <name type="scientific">Aquipuribacter nitratireducens</name>
    <dbReference type="NCBI Taxonomy" id="650104"/>
    <lineage>
        <taxon>Bacteria</taxon>
        <taxon>Bacillati</taxon>
        <taxon>Actinomycetota</taxon>
        <taxon>Actinomycetes</taxon>
        <taxon>Micrococcales</taxon>
        <taxon>Intrasporangiaceae</taxon>
        <taxon>Aquipuribacter</taxon>
    </lineage>
</organism>
<dbReference type="SUPFAM" id="SSF47802">
    <property type="entry name" value="DNA polymerase beta, N-terminal domain-like"/>
    <property type="match status" value="1"/>
</dbReference>
<proteinExistence type="predicted"/>
<comment type="caution">
    <text evidence="2">The sequence shown here is derived from an EMBL/GenBank/DDBJ whole genome shotgun (WGS) entry which is preliminary data.</text>
</comment>